<feature type="domain" description="ParE-like toxin" evidence="1">
    <location>
        <begin position="17"/>
        <end position="80"/>
    </location>
</feature>
<proteinExistence type="predicted"/>
<evidence type="ECO:0000259" key="1">
    <source>
        <dbReference type="Pfam" id="PF24732"/>
    </source>
</evidence>
<protein>
    <recommendedName>
        <fullName evidence="1">ParE-like toxin domain-containing protein</fullName>
    </recommendedName>
</protein>
<dbReference type="EMBL" id="JAMXLR010000073">
    <property type="protein sequence ID" value="MCO6046430.1"/>
    <property type="molecule type" value="Genomic_DNA"/>
</dbReference>
<organism evidence="2 3">
    <name type="scientific">Aeoliella straminimaris</name>
    <dbReference type="NCBI Taxonomy" id="2954799"/>
    <lineage>
        <taxon>Bacteria</taxon>
        <taxon>Pseudomonadati</taxon>
        <taxon>Planctomycetota</taxon>
        <taxon>Planctomycetia</taxon>
        <taxon>Pirellulales</taxon>
        <taxon>Lacipirellulaceae</taxon>
        <taxon>Aeoliella</taxon>
    </lineage>
</organism>
<dbReference type="InterPro" id="IPR056925">
    <property type="entry name" value="ParE-like"/>
</dbReference>
<dbReference type="AlphaFoldDB" id="A0A9X2FCH1"/>
<name>A0A9X2FCH1_9BACT</name>
<dbReference type="SUPFAM" id="SSF143011">
    <property type="entry name" value="RelE-like"/>
    <property type="match status" value="1"/>
</dbReference>
<gene>
    <name evidence="2" type="ORF">NG895_21235</name>
</gene>
<reference evidence="2" key="1">
    <citation type="submission" date="2022-06" db="EMBL/GenBank/DDBJ databases">
        <title>Aeoliella straminimaris, a novel planctomycete from sediments.</title>
        <authorList>
            <person name="Vitorino I.R."/>
            <person name="Lage O.M."/>
        </authorList>
    </citation>
    <scope>NUCLEOTIDE SEQUENCE</scope>
    <source>
        <strain evidence="2">ICT_H6.2</strain>
    </source>
</reference>
<evidence type="ECO:0000313" key="2">
    <source>
        <dbReference type="EMBL" id="MCO6046430.1"/>
    </source>
</evidence>
<sequence length="83" mass="9665">MHRTTPEFWKRFDALPKQVQQVARNNFALLKDNSAHPSLHFKKVGQFWSARVGQHYRALAVKGEQGYIWVWIGSHADYDKIVG</sequence>
<evidence type="ECO:0000313" key="3">
    <source>
        <dbReference type="Proteomes" id="UP001155241"/>
    </source>
</evidence>
<accession>A0A9X2FCH1</accession>
<dbReference type="RefSeq" id="WP_252854544.1">
    <property type="nucleotide sequence ID" value="NZ_JAMXLR010000073.1"/>
</dbReference>
<dbReference type="Pfam" id="PF24732">
    <property type="entry name" value="ParE_like"/>
    <property type="match status" value="1"/>
</dbReference>
<dbReference type="Proteomes" id="UP001155241">
    <property type="component" value="Unassembled WGS sequence"/>
</dbReference>
<dbReference type="InterPro" id="IPR035093">
    <property type="entry name" value="RelE/ParE_toxin_dom_sf"/>
</dbReference>
<comment type="caution">
    <text evidence="2">The sequence shown here is derived from an EMBL/GenBank/DDBJ whole genome shotgun (WGS) entry which is preliminary data.</text>
</comment>
<keyword evidence="3" id="KW-1185">Reference proteome</keyword>